<feature type="domain" description="PLD phosphodiesterase" evidence="1">
    <location>
        <begin position="174"/>
        <end position="201"/>
    </location>
</feature>
<sequence>MPAPRHRPRVRTAVARVRRWPWRTIVNRGLLGIAALQVTAATALTLTDRHRKRGRPAPDLAPGDLREVTTGDGDRITVYTYGQDAYDAMLEAIEGAQFSIALESFIWKGDETGQQFKEALIRAAQRGVEVRLVWDRFANLVVDPRFFRFPQHPKLHVQPHPLVSGGLGFFLPQHWGRNHRKLLVVDEHTAFTGGYNLGSLYATDWRDTHARIVGPSVAELANAFEDYWNATKAGRKSPLPDSSDRGWLPSLRVQRNVPPRWVFPIRYMYLEAIDRASERVWLTHAYLIPDDDLMHVLLKAVQRGVDVRIIVPADSNHVVADWLSRGYYDRLLVGGVRLFLYQDAMVHAKTATIDGQWSTIGTANLDRLSLMGNYEVNIEVIDPALAQRMEEVFEADLERCVEVDLARWRRRRVWKRATEAILAPLRPLL</sequence>
<dbReference type="Pfam" id="PF13091">
    <property type="entry name" value="PLDc_2"/>
    <property type="match status" value="2"/>
</dbReference>
<protein>
    <submittedName>
        <fullName evidence="2">Cardiolipin synthase B</fullName>
    </submittedName>
</protein>
<comment type="caution">
    <text evidence="2">The sequence shown here is derived from an EMBL/GenBank/DDBJ whole genome shotgun (WGS) entry which is preliminary data.</text>
</comment>
<dbReference type="GO" id="GO:0032049">
    <property type="term" value="P:cardiolipin biosynthetic process"/>
    <property type="evidence" value="ECO:0007669"/>
    <property type="project" value="UniProtKB-ARBA"/>
</dbReference>
<dbReference type="InterPro" id="IPR025202">
    <property type="entry name" value="PLD-like_dom"/>
</dbReference>
<dbReference type="PANTHER" id="PTHR21248:SF22">
    <property type="entry name" value="PHOSPHOLIPASE D"/>
    <property type="match status" value="1"/>
</dbReference>
<organism evidence="2 3">
    <name type="scientific">Parenemella sanctibonifatiensis</name>
    <dbReference type="NCBI Taxonomy" id="2016505"/>
    <lineage>
        <taxon>Bacteria</taxon>
        <taxon>Bacillati</taxon>
        <taxon>Actinomycetota</taxon>
        <taxon>Actinomycetes</taxon>
        <taxon>Propionibacteriales</taxon>
        <taxon>Propionibacteriaceae</taxon>
        <taxon>Parenemella</taxon>
    </lineage>
</organism>
<dbReference type="Proteomes" id="UP000216533">
    <property type="component" value="Unassembled WGS sequence"/>
</dbReference>
<evidence type="ECO:0000313" key="2">
    <source>
        <dbReference type="EMBL" id="OYN87928.1"/>
    </source>
</evidence>
<dbReference type="AlphaFoldDB" id="A0A255E8N5"/>
<dbReference type="CDD" id="cd09110">
    <property type="entry name" value="PLDc_CLS_1"/>
    <property type="match status" value="1"/>
</dbReference>
<dbReference type="SMART" id="SM00155">
    <property type="entry name" value="PLDc"/>
    <property type="match status" value="2"/>
</dbReference>
<name>A0A255E8N5_9ACTN</name>
<evidence type="ECO:0000259" key="1">
    <source>
        <dbReference type="PROSITE" id="PS50035"/>
    </source>
</evidence>
<accession>A0A255E8N5</accession>
<dbReference type="PANTHER" id="PTHR21248">
    <property type="entry name" value="CARDIOLIPIN SYNTHASE"/>
    <property type="match status" value="1"/>
</dbReference>
<dbReference type="RefSeq" id="WP_094450593.1">
    <property type="nucleotide sequence ID" value="NZ_NMVI01000015.1"/>
</dbReference>
<dbReference type="PROSITE" id="PS50035">
    <property type="entry name" value="PLD"/>
    <property type="match status" value="2"/>
</dbReference>
<dbReference type="EMBL" id="NMVI01000015">
    <property type="protein sequence ID" value="OYN87928.1"/>
    <property type="molecule type" value="Genomic_DNA"/>
</dbReference>
<dbReference type="GO" id="GO:0030572">
    <property type="term" value="F:phosphatidyltransferase activity"/>
    <property type="evidence" value="ECO:0007669"/>
    <property type="project" value="UniProtKB-ARBA"/>
</dbReference>
<dbReference type="Gene3D" id="3.30.870.10">
    <property type="entry name" value="Endonuclease Chain A"/>
    <property type="match status" value="2"/>
</dbReference>
<gene>
    <name evidence="2" type="ORF">CGZ92_06630</name>
</gene>
<evidence type="ECO:0000313" key="3">
    <source>
        <dbReference type="Proteomes" id="UP000216533"/>
    </source>
</evidence>
<dbReference type="SUPFAM" id="SSF56024">
    <property type="entry name" value="Phospholipase D/nuclease"/>
    <property type="match status" value="2"/>
</dbReference>
<dbReference type="InterPro" id="IPR001736">
    <property type="entry name" value="PLipase_D/transphosphatidylase"/>
</dbReference>
<dbReference type="CDD" id="cd09159">
    <property type="entry name" value="PLDc_ybhO_like_2"/>
    <property type="match status" value="1"/>
</dbReference>
<reference evidence="2 3" key="1">
    <citation type="submission" date="2017-07" db="EMBL/GenBank/DDBJ databases">
        <title>Draft whole genome sequences of clinical Proprionibacteriaceae strains.</title>
        <authorList>
            <person name="Bernier A.-M."/>
            <person name="Bernard K."/>
            <person name="Domingo M.-C."/>
        </authorList>
    </citation>
    <scope>NUCLEOTIDE SEQUENCE [LARGE SCALE GENOMIC DNA]</scope>
    <source>
        <strain evidence="2 3">NML 160184</strain>
    </source>
</reference>
<proteinExistence type="predicted"/>
<feature type="domain" description="PLD phosphodiesterase" evidence="1">
    <location>
        <begin position="342"/>
        <end position="369"/>
    </location>
</feature>